<dbReference type="WBParaSite" id="MhA1_Contig1494.frz3.gene11">
    <property type="protein sequence ID" value="MhA1_Contig1494.frz3.gene11"/>
    <property type="gene ID" value="MhA1_Contig1494.frz3.gene11"/>
</dbReference>
<proteinExistence type="predicted"/>
<evidence type="ECO:0000313" key="1">
    <source>
        <dbReference type="Proteomes" id="UP000095281"/>
    </source>
</evidence>
<protein>
    <submittedName>
        <fullName evidence="2">BTB domain-containing protein</fullName>
    </submittedName>
</protein>
<name>A0A1I8B675_MELHA</name>
<reference evidence="2" key="1">
    <citation type="submission" date="2016-11" db="UniProtKB">
        <authorList>
            <consortium name="WormBaseParasite"/>
        </authorList>
    </citation>
    <scope>IDENTIFICATION</scope>
</reference>
<keyword evidence="1" id="KW-1185">Reference proteome</keyword>
<dbReference type="Proteomes" id="UP000095281">
    <property type="component" value="Unplaced"/>
</dbReference>
<organism evidence="1 2">
    <name type="scientific">Meloidogyne hapla</name>
    <name type="common">Root-knot nematode worm</name>
    <dbReference type="NCBI Taxonomy" id="6305"/>
    <lineage>
        <taxon>Eukaryota</taxon>
        <taxon>Metazoa</taxon>
        <taxon>Ecdysozoa</taxon>
        <taxon>Nematoda</taxon>
        <taxon>Chromadorea</taxon>
        <taxon>Rhabditida</taxon>
        <taxon>Tylenchina</taxon>
        <taxon>Tylenchomorpha</taxon>
        <taxon>Tylenchoidea</taxon>
        <taxon>Meloidogynidae</taxon>
        <taxon>Meloidogyninae</taxon>
        <taxon>Meloidogyne</taxon>
    </lineage>
</organism>
<evidence type="ECO:0000313" key="2">
    <source>
        <dbReference type="WBParaSite" id="MhA1_Contig1494.frz3.gene11"/>
    </source>
</evidence>
<dbReference type="AlphaFoldDB" id="A0A1I8B675"/>
<sequence>MSQLCLEIISNSSSNIQTNQRILFEFRGENEKEDGSLSINVIKMEMNKIDEDGQHNNLEIFVEVDEEIGEEKILFISRYAYFCYLYEFINQYSVRSAIKGENGKKQIKLIEIVALLYAHVDLEINRKEQVVESINWIQDEKEINGISSMFYERNECPNKLNKLICFLNPKGPREIIKRKKYIRKESRKKLKNIFIDSMATENQRQKRNKNFHIWKFV</sequence>
<accession>A0A1I8B675</accession>